<name>H0R254_9ACTN</name>
<dbReference type="SUPFAM" id="SSF46689">
    <property type="entry name" value="Homeodomain-like"/>
    <property type="match status" value="1"/>
</dbReference>
<dbReference type="InterPro" id="IPR041583">
    <property type="entry name" value="TetR_C_31"/>
</dbReference>
<evidence type="ECO:0000313" key="5">
    <source>
        <dbReference type="Proteomes" id="UP000035034"/>
    </source>
</evidence>
<dbReference type="EMBL" id="BAEH01000075">
    <property type="protein sequence ID" value="GAB19159.1"/>
    <property type="molecule type" value="Genomic_DNA"/>
</dbReference>
<organism evidence="4 5">
    <name type="scientific">Gordonia effusa NBRC 100432</name>
    <dbReference type="NCBI Taxonomy" id="1077974"/>
    <lineage>
        <taxon>Bacteria</taxon>
        <taxon>Bacillati</taxon>
        <taxon>Actinomycetota</taxon>
        <taxon>Actinomycetes</taxon>
        <taxon>Mycobacteriales</taxon>
        <taxon>Gordoniaceae</taxon>
        <taxon>Gordonia</taxon>
    </lineage>
</organism>
<protein>
    <submittedName>
        <fullName evidence="4">Putative TetR family transcriptional regulator</fullName>
    </submittedName>
</protein>
<dbReference type="InterPro" id="IPR001647">
    <property type="entry name" value="HTH_TetR"/>
</dbReference>
<dbReference type="Proteomes" id="UP000035034">
    <property type="component" value="Unassembled WGS sequence"/>
</dbReference>
<dbReference type="OrthoDB" id="7506349at2"/>
<reference evidence="4 5" key="1">
    <citation type="submission" date="2011-12" db="EMBL/GenBank/DDBJ databases">
        <title>Whole genome shotgun sequence of Gordonia effusa NBRC 100432.</title>
        <authorList>
            <person name="Yoshida I."/>
            <person name="Takarada H."/>
            <person name="Hosoyama A."/>
            <person name="Tsuchikane K."/>
            <person name="Katsumata H."/>
            <person name="Yamazaki S."/>
            <person name="Fujita N."/>
        </authorList>
    </citation>
    <scope>NUCLEOTIDE SEQUENCE [LARGE SCALE GENOMIC DNA]</scope>
    <source>
        <strain evidence="4 5">NBRC 100432</strain>
    </source>
</reference>
<dbReference type="InterPro" id="IPR009057">
    <property type="entry name" value="Homeodomain-like_sf"/>
</dbReference>
<dbReference type="Pfam" id="PF00440">
    <property type="entry name" value="TetR_N"/>
    <property type="match status" value="1"/>
</dbReference>
<dbReference type="Pfam" id="PF17940">
    <property type="entry name" value="TetR_C_31"/>
    <property type="match status" value="1"/>
</dbReference>
<dbReference type="GO" id="GO:0003677">
    <property type="term" value="F:DNA binding"/>
    <property type="evidence" value="ECO:0007669"/>
    <property type="project" value="UniProtKB-UniRule"/>
</dbReference>
<dbReference type="PROSITE" id="PS50977">
    <property type="entry name" value="HTH_TETR_2"/>
    <property type="match status" value="1"/>
</dbReference>
<evidence type="ECO:0000256" key="2">
    <source>
        <dbReference type="PROSITE-ProRule" id="PRU00335"/>
    </source>
</evidence>
<comment type="caution">
    <text evidence="4">The sequence shown here is derived from an EMBL/GenBank/DDBJ whole genome shotgun (WGS) entry which is preliminary data.</text>
</comment>
<keyword evidence="5" id="KW-1185">Reference proteome</keyword>
<evidence type="ECO:0000313" key="4">
    <source>
        <dbReference type="EMBL" id="GAB19159.1"/>
    </source>
</evidence>
<dbReference type="STRING" id="1077974.GOEFS_075_00800"/>
<dbReference type="AlphaFoldDB" id="H0R254"/>
<keyword evidence="1 2" id="KW-0238">DNA-binding</keyword>
<dbReference type="RefSeq" id="WP_007318494.1">
    <property type="nucleotide sequence ID" value="NZ_BAEH01000075.1"/>
</dbReference>
<dbReference type="Gene3D" id="1.10.357.10">
    <property type="entry name" value="Tetracycline Repressor, domain 2"/>
    <property type="match status" value="1"/>
</dbReference>
<sequence length="194" mass="20608">MPHQPSRRELICDAALTLAATGGNHAVTHSAIDTQLGIAKGSTSYYFRTRAALIGAAIAYLTDTSRAAFTELIGTAPENITVDSAADFISDYLEGLLTSRRRDLLARYAFAPDAAADSALADLLARCVFAPDAAAALLKNLGASDPRSRAEDLLSLLEGLAFDFTYGSRGRATNATPKPAVHDAVRRWLVALTR</sequence>
<evidence type="ECO:0000259" key="3">
    <source>
        <dbReference type="PROSITE" id="PS50977"/>
    </source>
</evidence>
<proteinExistence type="predicted"/>
<accession>H0R254</accession>
<dbReference type="eggNOG" id="COG3226">
    <property type="taxonomic scope" value="Bacteria"/>
</dbReference>
<evidence type="ECO:0000256" key="1">
    <source>
        <dbReference type="ARBA" id="ARBA00023125"/>
    </source>
</evidence>
<gene>
    <name evidence="4" type="ORF">GOEFS_075_00800</name>
</gene>
<feature type="DNA-binding region" description="H-T-H motif" evidence="2">
    <location>
        <begin position="28"/>
        <end position="47"/>
    </location>
</feature>
<feature type="domain" description="HTH tetR-type" evidence="3">
    <location>
        <begin position="5"/>
        <end position="65"/>
    </location>
</feature>